<dbReference type="GO" id="GO:0005975">
    <property type="term" value="P:carbohydrate metabolic process"/>
    <property type="evidence" value="ECO:0007669"/>
    <property type="project" value="UniProtKB-ARBA"/>
</dbReference>
<organism evidence="7 8">
    <name type="scientific">Actinospica acidithermotolerans</name>
    <dbReference type="NCBI Taxonomy" id="2828514"/>
    <lineage>
        <taxon>Bacteria</taxon>
        <taxon>Bacillati</taxon>
        <taxon>Actinomycetota</taxon>
        <taxon>Actinomycetes</taxon>
        <taxon>Catenulisporales</taxon>
        <taxon>Actinospicaceae</taxon>
        <taxon>Actinospica</taxon>
    </lineage>
</organism>
<dbReference type="InterPro" id="IPR035986">
    <property type="entry name" value="PKD_dom_sf"/>
</dbReference>
<dbReference type="Gene3D" id="2.160.20.10">
    <property type="entry name" value="Single-stranded right-handed beta-helix, Pectin lyase-like"/>
    <property type="match status" value="1"/>
</dbReference>
<accession>A0A941E266</accession>
<dbReference type="InterPro" id="IPR011050">
    <property type="entry name" value="Pectin_lyase_fold/virulence"/>
</dbReference>
<evidence type="ECO:0000256" key="5">
    <source>
        <dbReference type="SAM" id="SignalP"/>
    </source>
</evidence>
<evidence type="ECO:0000313" key="8">
    <source>
        <dbReference type="Proteomes" id="UP000676325"/>
    </source>
</evidence>
<keyword evidence="3 5" id="KW-0732">Signal</keyword>
<evidence type="ECO:0000256" key="2">
    <source>
        <dbReference type="ARBA" id="ARBA00022525"/>
    </source>
</evidence>
<evidence type="ECO:0000256" key="4">
    <source>
        <dbReference type="SAM" id="MobiDB-lite"/>
    </source>
</evidence>
<dbReference type="Gene3D" id="2.60.40.10">
    <property type="entry name" value="Immunoglobulins"/>
    <property type="match status" value="1"/>
</dbReference>
<evidence type="ECO:0000259" key="6">
    <source>
        <dbReference type="PROSITE" id="PS50093"/>
    </source>
</evidence>
<dbReference type="InterPro" id="IPR052052">
    <property type="entry name" value="Polysaccharide_Lyase_9"/>
</dbReference>
<dbReference type="InterPro" id="IPR012334">
    <property type="entry name" value="Pectin_lyas_fold"/>
</dbReference>
<proteinExistence type="predicted"/>
<reference evidence="7" key="1">
    <citation type="submission" date="2021-04" db="EMBL/GenBank/DDBJ databases">
        <title>Genome based classification of Actinospica acidithermotolerans sp. nov., an actinobacterium isolated from an Indonesian hot spring.</title>
        <authorList>
            <person name="Kusuma A.B."/>
            <person name="Putra K.E."/>
            <person name="Nafisah S."/>
            <person name="Loh J."/>
            <person name="Nouioui I."/>
            <person name="Goodfellow M."/>
        </authorList>
    </citation>
    <scope>NUCLEOTIDE SEQUENCE</scope>
    <source>
        <strain evidence="7">MGRD01-02</strain>
    </source>
</reference>
<dbReference type="InterPro" id="IPR000601">
    <property type="entry name" value="PKD_dom"/>
</dbReference>
<comment type="caution">
    <text evidence="7">The sequence shown here is derived from an EMBL/GenBank/DDBJ whole genome shotgun (WGS) entry which is preliminary data.</text>
</comment>
<sequence>MGSTRRATTAAVSLSLALTGVAATAHAGSSKILYVDKASAACVDSGTGAGTAATPFCTIQDAANVVAAGDTVDIEAGDYTAAVDVTTAGAADAPIVFQAVDGQVIIGGGVGLEGASYVTFEGAETGVATQELRISKVTVDDSSHDTFDRTVLGTSEVTGTSTDAAFTRNWVRGSLTVDAGSSGDVISTNWFEAETGAISVTDASNIAITSNNIEGNFQTVNAVGVYGASTGVTIENNIVTYPSVTTGSDAEIAVDAAAAPGTTLDYNVVWPHPEDSSVIETEYSWAGVTYASAAALYKATGQAQHDINANPELYGGSFSDDDTAPQLNSANSSAPGMLSTDMYGASCSGDPVVAASGAGTPAYCARGAVQGTYTTDVIASAAATDALSVSLTSGVSQYITAGGTTSREYLDATPVVSYTVNWGDGTTKAYAQGVDQASHTYAKMGTYTITDMATLTNGTTAVTTTSVTTAGSGFTAYGPTRILDTRKGIGAAKAKLGVDSRVYVKVAGVGSIPSDVTAVAVNLTATNTTGGGYVVAGGVGTYASTSNVNYGKGQTVANNAIVPVNSDGTIELVNEGSSGDTIDLIADISGYFTQSSGNGYTPVALKRLLDTRNGTGASKAKVAAGGHVSLTIAGADSIPSGVKAVAVHVTETDATGGGFIAAEADGAGVPTTSSLNFSTGQTISNTVIVPVASDGKIELYNGAASGSVDLVADVSGYFSASSTEAYVPLTADRVFDSRDQGELYPNSVTELWLADWTTDDTENLIPSGATVITNITITGTQAAGYLTVYPDETAAPGVSDLNFLKGQTVANLGLLTTTGAEQGIDVANHSSGYDELILDVDGYFANS</sequence>
<evidence type="ECO:0000313" key="7">
    <source>
        <dbReference type="EMBL" id="MBR7824750.1"/>
    </source>
</evidence>
<evidence type="ECO:0000256" key="1">
    <source>
        <dbReference type="ARBA" id="ARBA00004613"/>
    </source>
</evidence>
<keyword evidence="8" id="KW-1185">Reference proteome</keyword>
<dbReference type="InterPro" id="IPR013783">
    <property type="entry name" value="Ig-like_fold"/>
</dbReference>
<feature type="region of interest" description="Disordered" evidence="4">
    <location>
        <begin position="312"/>
        <end position="332"/>
    </location>
</feature>
<evidence type="ECO:0000256" key="3">
    <source>
        <dbReference type="ARBA" id="ARBA00022729"/>
    </source>
</evidence>
<name>A0A941E266_9ACTN</name>
<dbReference type="GO" id="GO:0016837">
    <property type="term" value="F:carbon-oxygen lyase activity, acting on polysaccharides"/>
    <property type="evidence" value="ECO:0007669"/>
    <property type="project" value="TreeGrafter"/>
</dbReference>
<dbReference type="RefSeq" id="WP_212515902.1">
    <property type="nucleotide sequence ID" value="NZ_JAGSOH010000001.1"/>
</dbReference>
<comment type="subcellular location">
    <subcellularLocation>
        <location evidence="1">Secreted</location>
    </subcellularLocation>
</comment>
<protein>
    <submittedName>
        <fullName evidence="7">Right-handed parallel beta-helix repeat-containing protein</fullName>
    </submittedName>
</protein>
<dbReference type="AlphaFoldDB" id="A0A941E266"/>
<dbReference type="Proteomes" id="UP000676325">
    <property type="component" value="Unassembled WGS sequence"/>
</dbReference>
<gene>
    <name evidence="7" type="ORF">KDK95_00395</name>
</gene>
<dbReference type="EMBL" id="JAGSOH010000001">
    <property type="protein sequence ID" value="MBR7824750.1"/>
    <property type="molecule type" value="Genomic_DNA"/>
</dbReference>
<dbReference type="SUPFAM" id="SSF51126">
    <property type="entry name" value="Pectin lyase-like"/>
    <property type="match status" value="1"/>
</dbReference>
<keyword evidence="2" id="KW-0964">Secreted</keyword>
<dbReference type="GO" id="GO:0005576">
    <property type="term" value="C:extracellular region"/>
    <property type="evidence" value="ECO:0007669"/>
    <property type="project" value="UniProtKB-SubCell"/>
</dbReference>
<dbReference type="PROSITE" id="PS50093">
    <property type="entry name" value="PKD"/>
    <property type="match status" value="1"/>
</dbReference>
<feature type="domain" description="PKD" evidence="6">
    <location>
        <begin position="413"/>
        <end position="474"/>
    </location>
</feature>
<feature type="signal peptide" evidence="5">
    <location>
        <begin position="1"/>
        <end position="27"/>
    </location>
</feature>
<dbReference type="SUPFAM" id="SSF49299">
    <property type="entry name" value="PKD domain"/>
    <property type="match status" value="1"/>
</dbReference>
<feature type="chain" id="PRO_5037252942" evidence="5">
    <location>
        <begin position="28"/>
        <end position="847"/>
    </location>
</feature>
<dbReference type="PANTHER" id="PTHR40088:SF2">
    <property type="entry name" value="SECRETED SUGAR HYDROLASE"/>
    <property type="match status" value="1"/>
</dbReference>
<dbReference type="PANTHER" id="PTHR40088">
    <property type="entry name" value="PECTATE LYASE (EUROFUNG)"/>
    <property type="match status" value="1"/>
</dbReference>